<reference evidence="2 3" key="1">
    <citation type="submission" date="2022-10" db="EMBL/GenBank/DDBJ databases">
        <title>Alteromonas sp. chi3 Genome sequencing.</title>
        <authorList>
            <person name="Park S."/>
        </authorList>
    </citation>
    <scope>NUCLEOTIDE SEQUENCE [LARGE SCALE GENOMIC DNA]</scope>
    <source>
        <strain evidence="3">chi3</strain>
    </source>
</reference>
<name>A0ABT5L7A8_9ALTE</name>
<evidence type="ECO:0000313" key="2">
    <source>
        <dbReference type="EMBL" id="MDC8832947.1"/>
    </source>
</evidence>
<keyword evidence="3" id="KW-1185">Reference proteome</keyword>
<keyword evidence="1" id="KW-0732">Signal</keyword>
<comment type="caution">
    <text evidence="2">The sequence shown here is derived from an EMBL/GenBank/DDBJ whole genome shotgun (WGS) entry which is preliminary data.</text>
</comment>
<evidence type="ECO:0000313" key="3">
    <source>
        <dbReference type="Proteomes" id="UP001218788"/>
    </source>
</evidence>
<feature type="chain" id="PRO_5046390078" evidence="1">
    <location>
        <begin position="19"/>
        <end position="140"/>
    </location>
</feature>
<dbReference type="RefSeq" id="WP_273642848.1">
    <property type="nucleotide sequence ID" value="NZ_JAQQXP010000004.1"/>
</dbReference>
<gene>
    <name evidence="2" type="ORF">OIK42_19510</name>
</gene>
<dbReference type="Proteomes" id="UP001218788">
    <property type="component" value="Unassembled WGS sequence"/>
</dbReference>
<organism evidence="2 3">
    <name type="scientific">Alteromonas gilva</name>
    <dbReference type="NCBI Taxonomy" id="2987522"/>
    <lineage>
        <taxon>Bacteria</taxon>
        <taxon>Pseudomonadati</taxon>
        <taxon>Pseudomonadota</taxon>
        <taxon>Gammaproteobacteria</taxon>
        <taxon>Alteromonadales</taxon>
        <taxon>Alteromonadaceae</taxon>
        <taxon>Alteromonas/Salinimonas group</taxon>
        <taxon>Alteromonas</taxon>
    </lineage>
</organism>
<proteinExistence type="predicted"/>
<protein>
    <submittedName>
        <fullName evidence="2">Uncharacterized protein</fullName>
    </submittedName>
</protein>
<dbReference type="PROSITE" id="PS51257">
    <property type="entry name" value="PROKAR_LIPOPROTEIN"/>
    <property type="match status" value="1"/>
</dbReference>
<accession>A0ABT5L7A8</accession>
<dbReference type="EMBL" id="JAQQXP010000004">
    <property type="protein sequence ID" value="MDC8832947.1"/>
    <property type="molecule type" value="Genomic_DNA"/>
</dbReference>
<sequence>MKIIALFLTLLLPTVAWASCPVKSVNLGIQDGDYYLFTLLRCDASVSDYEELAIDLPEYVLFYPPKFREDVKEEYDYVSGQYYSDRKYLYQMTNKTTPSKLKYVYSGAYRLTTRQAIKILSNGGLENANLRLALSAAFRP</sequence>
<evidence type="ECO:0000256" key="1">
    <source>
        <dbReference type="SAM" id="SignalP"/>
    </source>
</evidence>
<feature type="signal peptide" evidence="1">
    <location>
        <begin position="1"/>
        <end position="18"/>
    </location>
</feature>